<dbReference type="GO" id="GO:0005737">
    <property type="term" value="C:cytoplasm"/>
    <property type="evidence" value="ECO:0007669"/>
    <property type="project" value="TreeGrafter"/>
</dbReference>
<evidence type="ECO:0000256" key="4">
    <source>
        <dbReference type="ARBA" id="ARBA00023239"/>
    </source>
</evidence>
<evidence type="ECO:0000256" key="2">
    <source>
        <dbReference type="ARBA" id="ARBA00008872"/>
    </source>
</evidence>
<dbReference type="PANTHER" id="PTHR11482:SF6">
    <property type="entry name" value="ORNITHINE DECARBOXYLASE 1-RELATED"/>
    <property type="match status" value="1"/>
</dbReference>
<dbReference type="AlphaFoldDB" id="A0A8J6B1Z1"/>
<evidence type="ECO:0000256" key="8">
    <source>
        <dbReference type="ARBA" id="ARBA00049127"/>
    </source>
</evidence>
<comment type="caution">
    <text evidence="11">The sequence shown here is derived from an EMBL/GenBank/DDBJ whole genome shotgun (WGS) entry which is preliminary data.</text>
</comment>
<dbReference type="GO" id="GO:0004586">
    <property type="term" value="F:ornithine decarboxylase activity"/>
    <property type="evidence" value="ECO:0007669"/>
    <property type="project" value="UniProtKB-EC"/>
</dbReference>
<dbReference type="SUPFAM" id="SSF50621">
    <property type="entry name" value="Alanine racemase C-terminal domain-like"/>
    <property type="match status" value="1"/>
</dbReference>
<evidence type="ECO:0000256" key="1">
    <source>
        <dbReference type="ARBA" id="ARBA00001933"/>
    </source>
</evidence>
<dbReference type="InterPro" id="IPR022653">
    <property type="entry name" value="De-COase2_pyr-phos_BS"/>
</dbReference>
<dbReference type="SUPFAM" id="SSF51419">
    <property type="entry name" value="PLP-binding barrel"/>
    <property type="match status" value="1"/>
</dbReference>
<dbReference type="PANTHER" id="PTHR11482">
    <property type="entry name" value="ARGININE/DIAMINOPIMELATE/ORNITHINE DECARBOXYLASE"/>
    <property type="match status" value="1"/>
</dbReference>
<feature type="modified residue" description="N6-(pyridoxal phosphate)lysine" evidence="9">
    <location>
        <position position="47"/>
    </location>
</feature>
<dbReference type="Gene3D" id="3.20.20.10">
    <property type="entry name" value="Alanine racemase"/>
    <property type="match status" value="1"/>
</dbReference>
<protein>
    <recommendedName>
        <fullName evidence="6">ornithine decarboxylase</fullName>
        <ecNumber evidence="6">4.1.1.17</ecNumber>
    </recommendedName>
</protein>
<evidence type="ECO:0000256" key="6">
    <source>
        <dbReference type="ARBA" id="ARBA00034138"/>
    </source>
</evidence>
<feature type="domain" description="Orn/DAP/Arg decarboxylase 2 N-terminal" evidence="10">
    <location>
        <begin position="25"/>
        <end position="258"/>
    </location>
</feature>
<evidence type="ECO:0000256" key="9">
    <source>
        <dbReference type="PIRSR" id="PIRSR600183-50"/>
    </source>
</evidence>
<evidence type="ECO:0000256" key="5">
    <source>
        <dbReference type="ARBA" id="ARBA00034115"/>
    </source>
</evidence>
<dbReference type="InterPro" id="IPR002433">
    <property type="entry name" value="Orn_de-COase"/>
</dbReference>
<dbReference type="PRINTS" id="PR01182">
    <property type="entry name" value="ORNDCRBXLASE"/>
</dbReference>
<feature type="active site" description="Proton donor" evidence="9">
    <location>
        <position position="324"/>
    </location>
</feature>
<evidence type="ECO:0000313" key="11">
    <source>
        <dbReference type="EMBL" id="KAG9397535.1"/>
    </source>
</evidence>
<comment type="catalytic activity">
    <reaction evidence="8">
        <text>L-ornithine + H(+) = putrescine + CO2</text>
        <dbReference type="Rhea" id="RHEA:22964"/>
        <dbReference type="ChEBI" id="CHEBI:15378"/>
        <dbReference type="ChEBI" id="CHEBI:16526"/>
        <dbReference type="ChEBI" id="CHEBI:46911"/>
        <dbReference type="ChEBI" id="CHEBI:326268"/>
        <dbReference type="EC" id="4.1.1.17"/>
    </reaction>
</comment>
<dbReference type="FunFam" id="2.40.37.10:FF:000004">
    <property type="entry name" value="Ornithine decarboxylase"/>
    <property type="match status" value="1"/>
</dbReference>
<comment type="cofactor">
    <cofactor evidence="1 9">
        <name>pyridoxal 5'-phosphate</name>
        <dbReference type="ChEBI" id="CHEBI:597326"/>
    </cofactor>
</comment>
<comment type="pathway">
    <text evidence="5">Amine and polyamine biosynthesis; putrescine biosynthesis via L-ornithine pathway; putrescine from L-ornithine: step 1/1.</text>
</comment>
<dbReference type="InterPro" id="IPR009006">
    <property type="entry name" value="Ala_racemase/Decarboxylase_C"/>
</dbReference>
<evidence type="ECO:0000259" key="10">
    <source>
        <dbReference type="Pfam" id="PF02784"/>
    </source>
</evidence>
<keyword evidence="4" id="KW-0456">Lyase</keyword>
<dbReference type="EMBL" id="JAHDYR010000001">
    <property type="protein sequence ID" value="KAG9397535.1"/>
    <property type="molecule type" value="Genomic_DNA"/>
</dbReference>
<dbReference type="PRINTS" id="PR01179">
    <property type="entry name" value="ODADCRBXLASE"/>
</dbReference>
<evidence type="ECO:0000256" key="3">
    <source>
        <dbReference type="ARBA" id="ARBA00022898"/>
    </source>
</evidence>
<dbReference type="InterPro" id="IPR022657">
    <property type="entry name" value="De-COase2_CS"/>
</dbReference>
<dbReference type="InterPro" id="IPR022644">
    <property type="entry name" value="De-COase2_N"/>
</dbReference>
<dbReference type="OrthoDB" id="5034579at2759"/>
<dbReference type="Pfam" id="PF02784">
    <property type="entry name" value="Orn_Arg_deC_N"/>
    <property type="match status" value="1"/>
</dbReference>
<dbReference type="PROSITE" id="PS00878">
    <property type="entry name" value="ODR_DC_2_1"/>
    <property type="match status" value="1"/>
</dbReference>
<dbReference type="Gene3D" id="2.40.37.10">
    <property type="entry name" value="Lyase, Ornithine Decarboxylase, Chain A, domain 1"/>
    <property type="match status" value="1"/>
</dbReference>
<dbReference type="CDD" id="cd00622">
    <property type="entry name" value="PLPDE_III_ODC"/>
    <property type="match status" value="1"/>
</dbReference>
<dbReference type="InterPro" id="IPR000183">
    <property type="entry name" value="Orn/DAP/Arg_de-COase"/>
</dbReference>
<dbReference type="PROSITE" id="PS00879">
    <property type="entry name" value="ODR_DC_2_2"/>
    <property type="match status" value="1"/>
</dbReference>
<sequence>MNKRIQKFLVDNKPATPCLVIDLDVVRQNYRAMRRYLPKTEVFYAVKANPAPEVVRVLVEEGSGFDVASLPEIQLCLDLGAAPERMSFGNTIKKERDIAYAYSRGIRLFAFDSEEELLKISSAAPGSMVYCRILVENEGAQWPLSRKFGCEPEMAADLLCQAREVGLVPHGVSFHVGSQQLDLSQWDVAMTRVASLFETLQERGVELQAIDLGGGLPAHYQEQIEELPAYAEAVMRSVIGHFGMRHPRLMIEPGRSMVGDSGVLQAEVVLVSRKSNDDCKRWVYLDAGRFNGLSETLGEAIAYNITTSRDGEETEPVILAGPTCDSVDVIYEKKEYRMPVGLRAGDLVYFNSCGAYAASVSSVNFNGFEAIKQYCI</sequence>
<name>A0A8J6B1Z1_9EUKA</name>
<reference evidence="11" key="1">
    <citation type="submission" date="2021-05" db="EMBL/GenBank/DDBJ databases">
        <title>A free-living protist that lacks canonical eukaryotic 1 DNA replication and segregation systems.</title>
        <authorList>
            <person name="Salas-Leiva D.E."/>
            <person name="Tromer E.C."/>
            <person name="Curtis B.A."/>
            <person name="Jerlstrom-Hultqvist J."/>
            <person name="Kolisko M."/>
            <person name="Yi Z."/>
            <person name="Salas-Leiva J.S."/>
            <person name="Gallot-Lavallee L."/>
            <person name="Kops G.J.P.L."/>
            <person name="Archibald J.M."/>
            <person name="Simpson A.G.B."/>
            <person name="Roger A.J."/>
        </authorList>
    </citation>
    <scope>NUCLEOTIDE SEQUENCE</scope>
    <source>
        <strain evidence="11">BICM</strain>
    </source>
</reference>
<dbReference type="EC" id="4.1.1.17" evidence="6"/>
<organism evidence="11 12">
    <name type="scientific">Carpediemonas membranifera</name>
    <dbReference type="NCBI Taxonomy" id="201153"/>
    <lineage>
        <taxon>Eukaryota</taxon>
        <taxon>Metamonada</taxon>
        <taxon>Carpediemonas-like organisms</taxon>
        <taxon>Carpediemonas</taxon>
    </lineage>
</organism>
<dbReference type="Proteomes" id="UP000717585">
    <property type="component" value="Unassembled WGS sequence"/>
</dbReference>
<proteinExistence type="inferred from homology"/>
<keyword evidence="3 9" id="KW-0663">Pyridoxal phosphate</keyword>
<accession>A0A8J6B1Z1</accession>
<dbReference type="GO" id="GO:0033387">
    <property type="term" value="P:putrescine biosynthetic process from arginine, via ornithine"/>
    <property type="evidence" value="ECO:0007669"/>
    <property type="project" value="TreeGrafter"/>
</dbReference>
<keyword evidence="12" id="KW-1185">Reference proteome</keyword>
<gene>
    <name evidence="11" type="ORF">J8273_0665</name>
</gene>
<dbReference type="InterPro" id="IPR029066">
    <property type="entry name" value="PLP-binding_barrel"/>
</dbReference>
<dbReference type="FunFam" id="3.20.20.10:FF:000008">
    <property type="entry name" value="Ornithine decarboxylase"/>
    <property type="match status" value="1"/>
</dbReference>
<comment type="subunit">
    <text evidence="7">Homodimer. Only the dimer is catalytically active, as the active sites are constructed of residues from both monomers.</text>
</comment>
<comment type="similarity">
    <text evidence="2">Belongs to the Orn/Lys/Arg decarboxylase class-II family.</text>
</comment>
<evidence type="ECO:0000313" key="12">
    <source>
        <dbReference type="Proteomes" id="UP000717585"/>
    </source>
</evidence>
<evidence type="ECO:0000256" key="7">
    <source>
        <dbReference type="ARBA" id="ARBA00046672"/>
    </source>
</evidence>